<name>A0AAW0GHA4_9APHY</name>
<sequence length="955" mass="106523">MRLMAAHSGTVAQMLSDEPQAHDNDMAQAVAADHNRSEYPIANRVHPIALRLIFETAFPPTEFRDPSLSLGPRSAWSQALRTQKALTAVCQSWRAVALMFLYQDVVLRRVGQIPALVRTLRSNKEGIEDHIKSLTFACFVPEPWDDVVSRNIEYLIDRCSNLRALTFWGPFVDWLQTSNSNGRVFDPLKTFKRHTNNITRLSYFDLLQSTTPVLDIVPGPLLTAFPNLTHLSLASHSSPSESYNPATPDPSLLNLSFPYLTHLELLPKNGPIAMAFFYILHTWSLPSLTHLRMDLSLQWHNCTSYDHHIAFVNKFGPQLKFVNFGGNFSVHASAFEGPTGEGTPMPVKGFVKSCTSVSKVGHMVMALWDVDGVSNLSWILEDDFEGWLDLWVPSKDFVLLKEVDPFADLWTSDCATTSHIYTHTLSSKYNRPNIRLLDQALAHMPNLPLLYPPGSIAENDTNAYVHRVNGLRFIQTRRMIVQHEMSWTEERPVWEVDDRDSEEGDTEDEEEGGQGMDGSNETNVHNLQLLPFSSQDAFKYEGPSELSHIAGFSALPFSSNIEDAASEADATESSVESLNDTEEDTVYESTPGFEKVIDFDNSLAPAQQDALLAFQPTLPFDTHSTPSPISSVPIILYDSCPCMNDTALENIDELLSSGCISSTNANVLPQEQLHHAEGHVSQSDLSTDTIGEYFVALPLSSRSDIIDDASPCEQVPDDSLSLHLLQDALPFYHSSEPSTPLPLSLTCDNHLLLFKEALPFTYDEEVQNEKELTDHVQQVVDDFYEEDRVEEAAIAPIIPQTPDVDDPALIPVDAAVNEQLPQPQDPQSSVPPQVIQDNDDDDSTYNPVSDSYEYTDSYYTDSDLDWDSDDELFVRPKLEENNSTASPYELFEGVADLFADPFETGNAPADVTAEASSSSTQDTAKRPKSYFERQGDIPQLSEEEALAIFELWNGD</sequence>
<gene>
    <name evidence="2" type="ORF">QCA50_005673</name>
</gene>
<dbReference type="EMBL" id="JASBNA010000006">
    <property type="protein sequence ID" value="KAK7690575.1"/>
    <property type="molecule type" value="Genomic_DNA"/>
</dbReference>
<feature type="compositionally biased region" description="Low complexity" evidence="1">
    <location>
        <begin position="849"/>
        <end position="861"/>
    </location>
</feature>
<dbReference type="AlphaFoldDB" id="A0AAW0GHA4"/>
<keyword evidence="3" id="KW-1185">Reference proteome</keyword>
<evidence type="ECO:0000313" key="2">
    <source>
        <dbReference type="EMBL" id="KAK7690575.1"/>
    </source>
</evidence>
<proteinExistence type="predicted"/>
<dbReference type="Gene3D" id="3.80.10.10">
    <property type="entry name" value="Ribonuclease Inhibitor"/>
    <property type="match status" value="1"/>
</dbReference>
<feature type="region of interest" description="Disordered" evidence="1">
    <location>
        <begin position="902"/>
        <end position="937"/>
    </location>
</feature>
<accession>A0AAW0GHA4</accession>
<evidence type="ECO:0000313" key="3">
    <source>
        <dbReference type="Proteomes" id="UP001385951"/>
    </source>
</evidence>
<dbReference type="Proteomes" id="UP001385951">
    <property type="component" value="Unassembled WGS sequence"/>
</dbReference>
<dbReference type="InterPro" id="IPR032675">
    <property type="entry name" value="LRR_dom_sf"/>
</dbReference>
<evidence type="ECO:0000256" key="1">
    <source>
        <dbReference type="SAM" id="MobiDB-lite"/>
    </source>
</evidence>
<feature type="region of interest" description="Disordered" evidence="1">
    <location>
        <begin position="819"/>
        <end position="866"/>
    </location>
</feature>
<protein>
    <recommendedName>
        <fullName evidence="4">F-box domain-containing protein</fullName>
    </recommendedName>
</protein>
<feature type="compositionally biased region" description="Low complexity" evidence="1">
    <location>
        <begin position="821"/>
        <end position="836"/>
    </location>
</feature>
<organism evidence="2 3">
    <name type="scientific">Cerrena zonata</name>
    <dbReference type="NCBI Taxonomy" id="2478898"/>
    <lineage>
        <taxon>Eukaryota</taxon>
        <taxon>Fungi</taxon>
        <taxon>Dikarya</taxon>
        <taxon>Basidiomycota</taxon>
        <taxon>Agaricomycotina</taxon>
        <taxon>Agaricomycetes</taxon>
        <taxon>Polyporales</taxon>
        <taxon>Cerrenaceae</taxon>
        <taxon>Cerrena</taxon>
    </lineage>
</organism>
<reference evidence="2 3" key="1">
    <citation type="submission" date="2022-09" db="EMBL/GenBank/DDBJ databases">
        <authorList>
            <person name="Palmer J.M."/>
        </authorList>
    </citation>
    <scope>NUCLEOTIDE SEQUENCE [LARGE SCALE GENOMIC DNA]</scope>
    <source>
        <strain evidence="2 3">DSM 7382</strain>
    </source>
</reference>
<feature type="compositionally biased region" description="Acidic residues" evidence="1">
    <location>
        <begin position="497"/>
        <end position="512"/>
    </location>
</feature>
<comment type="caution">
    <text evidence="2">The sequence shown here is derived from an EMBL/GenBank/DDBJ whole genome shotgun (WGS) entry which is preliminary data.</text>
</comment>
<feature type="region of interest" description="Disordered" evidence="1">
    <location>
        <begin position="491"/>
        <end position="522"/>
    </location>
</feature>
<feature type="compositionally biased region" description="Basic and acidic residues" evidence="1">
    <location>
        <begin position="923"/>
        <end position="935"/>
    </location>
</feature>
<evidence type="ECO:0008006" key="4">
    <source>
        <dbReference type="Google" id="ProtNLM"/>
    </source>
</evidence>